<organism evidence="2 3">
    <name type="scientific">Penicillium diatomitis</name>
    <dbReference type="NCBI Taxonomy" id="2819901"/>
    <lineage>
        <taxon>Eukaryota</taxon>
        <taxon>Fungi</taxon>
        <taxon>Dikarya</taxon>
        <taxon>Ascomycota</taxon>
        <taxon>Pezizomycotina</taxon>
        <taxon>Eurotiomycetes</taxon>
        <taxon>Eurotiomycetidae</taxon>
        <taxon>Eurotiales</taxon>
        <taxon>Aspergillaceae</taxon>
        <taxon>Penicillium</taxon>
    </lineage>
</organism>
<dbReference type="AlphaFoldDB" id="A0A9W9WRR4"/>
<evidence type="ECO:0000259" key="1">
    <source>
        <dbReference type="Pfam" id="PF01636"/>
    </source>
</evidence>
<evidence type="ECO:0000313" key="3">
    <source>
        <dbReference type="Proteomes" id="UP001148312"/>
    </source>
</evidence>
<reference evidence="2" key="2">
    <citation type="journal article" date="2023" name="IMA Fungus">
        <title>Comparative genomic study of the Penicillium genus elucidates a diverse pangenome and 15 lateral gene transfer events.</title>
        <authorList>
            <person name="Petersen C."/>
            <person name="Sorensen T."/>
            <person name="Nielsen M.R."/>
            <person name="Sondergaard T.E."/>
            <person name="Sorensen J.L."/>
            <person name="Fitzpatrick D.A."/>
            <person name="Frisvad J.C."/>
            <person name="Nielsen K.L."/>
        </authorList>
    </citation>
    <scope>NUCLEOTIDE SEQUENCE</scope>
    <source>
        <strain evidence="2">IBT 30728</strain>
    </source>
</reference>
<dbReference type="InterPro" id="IPR051678">
    <property type="entry name" value="AGP_Transferase"/>
</dbReference>
<dbReference type="SUPFAM" id="SSF56112">
    <property type="entry name" value="Protein kinase-like (PK-like)"/>
    <property type="match status" value="1"/>
</dbReference>
<name>A0A9W9WRR4_9EURO</name>
<dbReference type="Pfam" id="PF01636">
    <property type="entry name" value="APH"/>
    <property type="match status" value="1"/>
</dbReference>
<dbReference type="RefSeq" id="XP_056786659.1">
    <property type="nucleotide sequence ID" value="XM_056938277.1"/>
</dbReference>
<dbReference type="Proteomes" id="UP001148312">
    <property type="component" value="Unassembled WGS sequence"/>
</dbReference>
<keyword evidence="3" id="KW-1185">Reference proteome</keyword>
<feature type="domain" description="Aminoglycoside phosphotransferase" evidence="1">
    <location>
        <begin position="31"/>
        <end position="159"/>
    </location>
</feature>
<accession>A0A9W9WRR4</accession>
<protein>
    <recommendedName>
        <fullName evidence="1">Aminoglycoside phosphotransferase domain-containing protein</fullName>
    </recommendedName>
</protein>
<sequence>MGKISLAKAIHPEFVASCKYLGTMGDSRPVYIYEMEHLPGTAHIMARIPPDDMSRQRNTIKDFARFLAQSWNNDLRPCSDATATLLMEFQSSFDLLARDLPSRFAPSLERVRKELPSLFSEALPFVLSHGDLNGMNLLVNPKTGNITGIVDWAESRILPFGFALYGLENFLGRMDSKGWHYYDRYRDLESLFWQTFREEAHKFSSTDLYLIRAARMAGFFYRYGFNFDAKGVVQSVRMDQPDDNVFISEDSHKLVLRFDLFVGKDLLSKKEPSDAERCPTAFHISVIQHDGAVIREDKLAHHRRHLISKDLKPEEINQVMGLKASNLLKVRLLHLWLVSIVR</sequence>
<gene>
    <name evidence="2" type="ORF">N7539_008682</name>
</gene>
<reference evidence="2" key="1">
    <citation type="submission" date="2022-12" db="EMBL/GenBank/DDBJ databases">
        <authorList>
            <person name="Petersen C."/>
        </authorList>
    </citation>
    <scope>NUCLEOTIDE SEQUENCE</scope>
    <source>
        <strain evidence="2">IBT 30728</strain>
    </source>
</reference>
<dbReference type="PANTHER" id="PTHR21310:SF59">
    <property type="entry name" value="AMINOGLYCOSIDE PHOSPHOTRANSFERASE DOMAIN-CONTAINING PROTEIN"/>
    <property type="match status" value="1"/>
</dbReference>
<dbReference type="Gene3D" id="3.90.1200.10">
    <property type="match status" value="1"/>
</dbReference>
<comment type="caution">
    <text evidence="2">The sequence shown here is derived from an EMBL/GenBank/DDBJ whole genome shotgun (WGS) entry which is preliminary data.</text>
</comment>
<dbReference type="EMBL" id="JAPWDQ010000013">
    <property type="protein sequence ID" value="KAJ5472113.1"/>
    <property type="molecule type" value="Genomic_DNA"/>
</dbReference>
<dbReference type="PANTHER" id="PTHR21310">
    <property type="entry name" value="AMINOGLYCOSIDE PHOSPHOTRANSFERASE-RELATED-RELATED"/>
    <property type="match status" value="1"/>
</dbReference>
<dbReference type="InterPro" id="IPR011009">
    <property type="entry name" value="Kinase-like_dom_sf"/>
</dbReference>
<dbReference type="GeneID" id="81628527"/>
<proteinExistence type="predicted"/>
<evidence type="ECO:0000313" key="2">
    <source>
        <dbReference type="EMBL" id="KAJ5472113.1"/>
    </source>
</evidence>
<dbReference type="InterPro" id="IPR002575">
    <property type="entry name" value="Aminoglycoside_PTrfase"/>
</dbReference>